<keyword evidence="11" id="KW-0902">Two-component regulatory system</keyword>
<dbReference type="PANTHER" id="PTHR43711">
    <property type="entry name" value="TWO-COMPONENT HISTIDINE KINASE"/>
    <property type="match status" value="1"/>
</dbReference>
<dbReference type="SMART" id="SM00065">
    <property type="entry name" value="GAF"/>
    <property type="match status" value="1"/>
</dbReference>
<reference evidence="16 17" key="1">
    <citation type="submission" date="2016-07" db="EMBL/GenBank/DDBJ databases">
        <title>Genome of Pelobium manganitolerans.</title>
        <authorList>
            <person name="Wu S."/>
            <person name="Wang G."/>
        </authorList>
    </citation>
    <scope>NUCLEOTIDE SEQUENCE [LARGE SCALE GENOMIC DNA]</scope>
    <source>
        <strain evidence="16 17">YS-25</strain>
    </source>
</reference>
<dbReference type="Pfam" id="PF00989">
    <property type="entry name" value="PAS"/>
    <property type="match status" value="1"/>
</dbReference>
<name>A0A419S358_9SPHI</name>
<evidence type="ECO:0000256" key="1">
    <source>
        <dbReference type="ARBA" id="ARBA00000085"/>
    </source>
</evidence>
<dbReference type="SMART" id="SM00091">
    <property type="entry name" value="PAS"/>
    <property type="match status" value="1"/>
</dbReference>
<proteinExistence type="predicted"/>
<dbReference type="Pfam" id="PF00512">
    <property type="entry name" value="HisKA"/>
    <property type="match status" value="1"/>
</dbReference>
<dbReference type="InterPro" id="IPR035965">
    <property type="entry name" value="PAS-like_dom_sf"/>
</dbReference>
<keyword evidence="6" id="KW-0597">Phosphoprotein</keyword>
<dbReference type="RefSeq" id="WP_120182637.1">
    <property type="nucleotide sequence ID" value="NZ_MBTA01000027.1"/>
</dbReference>
<keyword evidence="8" id="KW-0547">Nucleotide-binding</keyword>
<dbReference type="FunFam" id="1.10.287.130:FF:000001">
    <property type="entry name" value="Two-component sensor histidine kinase"/>
    <property type="match status" value="1"/>
</dbReference>
<dbReference type="InterPro" id="IPR003018">
    <property type="entry name" value="GAF"/>
</dbReference>
<dbReference type="CDD" id="cd00082">
    <property type="entry name" value="HisKA"/>
    <property type="match status" value="1"/>
</dbReference>
<dbReference type="PROSITE" id="PS50109">
    <property type="entry name" value="HIS_KIN"/>
    <property type="match status" value="1"/>
</dbReference>
<keyword evidence="5" id="KW-1003">Cell membrane</keyword>
<evidence type="ECO:0000256" key="4">
    <source>
        <dbReference type="ARBA" id="ARBA00012438"/>
    </source>
</evidence>
<dbReference type="NCBIfam" id="TIGR00229">
    <property type="entry name" value="sensory_box"/>
    <property type="match status" value="1"/>
</dbReference>
<dbReference type="Gene3D" id="3.30.450.40">
    <property type="match status" value="1"/>
</dbReference>
<dbReference type="AlphaFoldDB" id="A0A419S358"/>
<keyword evidence="17" id="KW-1185">Reference proteome</keyword>
<dbReference type="GO" id="GO:0005886">
    <property type="term" value="C:plasma membrane"/>
    <property type="evidence" value="ECO:0007669"/>
    <property type="project" value="UniProtKB-SubCell"/>
</dbReference>
<evidence type="ECO:0000256" key="5">
    <source>
        <dbReference type="ARBA" id="ARBA00022475"/>
    </source>
</evidence>
<dbReference type="CDD" id="cd00130">
    <property type="entry name" value="PAS"/>
    <property type="match status" value="1"/>
</dbReference>
<evidence type="ECO:0000256" key="7">
    <source>
        <dbReference type="ARBA" id="ARBA00022679"/>
    </source>
</evidence>
<dbReference type="CDD" id="cd00075">
    <property type="entry name" value="HATPase"/>
    <property type="match status" value="1"/>
</dbReference>
<gene>
    <name evidence="16" type="ORF">BCY91_09180</name>
</gene>
<dbReference type="SUPFAM" id="SSF55781">
    <property type="entry name" value="GAF domain-like"/>
    <property type="match status" value="1"/>
</dbReference>
<comment type="subcellular location">
    <subcellularLocation>
        <location evidence="2">Cell membrane</location>
    </subcellularLocation>
    <subcellularLocation>
        <location evidence="3">Membrane raft</location>
        <topology evidence="3">Multi-pass membrane protein</topology>
    </subcellularLocation>
</comment>
<dbReference type="Gene3D" id="3.30.450.20">
    <property type="entry name" value="PAS domain"/>
    <property type="match status" value="1"/>
</dbReference>
<accession>A0A419S358</accession>
<dbReference type="PANTHER" id="PTHR43711:SF31">
    <property type="entry name" value="HISTIDINE KINASE"/>
    <property type="match status" value="1"/>
</dbReference>
<keyword evidence="10" id="KW-0067">ATP-binding</keyword>
<evidence type="ECO:0000256" key="9">
    <source>
        <dbReference type="ARBA" id="ARBA00022777"/>
    </source>
</evidence>
<protein>
    <recommendedName>
        <fullName evidence="4">histidine kinase</fullName>
        <ecNumber evidence="4">2.7.13.3</ecNumber>
    </recommendedName>
</protein>
<dbReference type="Pfam" id="PF02518">
    <property type="entry name" value="HATPase_c"/>
    <property type="match status" value="1"/>
</dbReference>
<evidence type="ECO:0000313" key="16">
    <source>
        <dbReference type="EMBL" id="RKD13731.1"/>
    </source>
</evidence>
<feature type="domain" description="PAC" evidence="15">
    <location>
        <begin position="91"/>
        <end position="145"/>
    </location>
</feature>
<evidence type="ECO:0000313" key="17">
    <source>
        <dbReference type="Proteomes" id="UP000283433"/>
    </source>
</evidence>
<evidence type="ECO:0000256" key="10">
    <source>
        <dbReference type="ARBA" id="ARBA00022840"/>
    </source>
</evidence>
<dbReference type="SMART" id="SM00387">
    <property type="entry name" value="HATPase_c"/>
    <property type="match status" value="1"/>
</dbReference>
<dbReference type="InterPro" id="IPR029016">
    <property type="entry name" value="GAF-like_dom_sf"/>
</dbReference>
<dbReference type="SMART" id="SM00388">
    <property type="entry name" value="HisKA"/>
    <property type="match status" value="1"/>
</dbReference>
<organism evidence="16 17">
    <name type="scientific">Pelobium manganitolerans</name>
    <dbReference type="NCBI Taxonomy" id="1842495"/>
    <lineage>
        <taxon>Bacteria</taxon>
        <taxon>Pseudomonadati</taxon>
        <taxon>Bacteroidota</taxon>
        <taxon>Sphingobacteriia</taxon>
        <taxon>Sphingobacteriales</taxon>
        <taxon>Sphingobacteriaceae</taxon>
        <taxon>Pelobium</taxon>
    </lineage>
</organism>
<evidence type="ECO:0000256" key="2">
    <source>
        <dbReference type="ARBA" id="ARBA00004236"/>
    </source>
</evidence>
<dbReference type="PROSITE" id="PS50112">
    <property type="entry name" value="PAS"/>
    <property type="match status" value="1"/>
</dbReference>
<dbReference type="EC" id="2.7.13.3" evidence="4"/>
<dbReference type="InterPro" id="IPR003661">
    <property type="entry name" value="HisK_dim/P_dom"/>
</dbReference>
<dbReference type="PROSITE" id="PS50113">
    <property type="entry name" value="PAC"/>
    <property type="match status" value="1"/>
</dbReference>
<dbReference type="Gene3D" id="3.30.565.10">
    <property type="entry name" value="Histidine kinase-like ATPase, C-terminal domain"/>
    <property type="match status" value="1"/>
</dbReference>
<dbReference type="Gene3D" id="1.10.287.130">
    <property type="match status" value="1"/>
</dbReference>
<comment type="caution">
    <text evidence="16">The sequence shown here is derived from an EMBL/GenBank/DDBJ whole genome shotgun (WGS) entry which is preliminary data.</text>
</comment>
<evidence type="ECO:0000256" key="3">
    <source>
        <dbReference type="ARBA" id="ARBA00004314"/>
    </source>
</evidence>
<dbReference type="PRINTS" id="PR00344">
    <property type="entry name" value="BCTRLSENSOR"/>
</dbReference>
<evidence type="ECO:0000259" key="13">
    <source>
        <dbReference type="PROSITE" id="PS50109"/>
    </source>
</evidence>
<dbReference type="InterPro" id="IPR000014">
    <property type="entry name" value="PAS"/>
</dbReference>
<evidence type="ECO:0000256" key="12">
    <source>
        <dbReference type="ARBA" id="ARBA00023136"/>
    </source>
</evidence>
<dbReference type="SUPFAM" id="SSF55785">
    <property type="entry name" value="PYP-like sensor domain (PAS domain)"/>
    <property type="match status" value="1"/>
</dbReference>
<evidence type="ECO:0000259" key="14">
    <source>
        <dbReference type="PROSITE" id="PS50112"/>
    </source>
</evidence>
<dbReference type="GO" id="GO:0045121">
    <property type="term" value="C:membrane raft"/>
    <property type="evidence" value="ECO:0007669"/>
    <property type="project" value="UniProtKB-SubCell"/>
</dbReference>
<keyword evidence="12" id="KW-0472">Membrane</keyword>
<evidence type="ECO:0000256" key="11">
    <source>
        <dbReference type="ARBA" id="ARBA00023012"/>
    </source>
</evidence>
<feature type="domain" description="Histidine kinase" evidence="13">
    <location>
        <begin position="332"/>
        <end position="543"/>
    </location>
</feature>
<dbReference type="FunFam" id="3.30.565.10:FF:000023">
    <property type="entry name" value="PAS domain-containing sensor histidine kinase"/>
    <property type="match status" value="1"/>
</dbReference>
<dbReference type="SUPFAM" id="SSF55874">
    <property type="entry name" value="ATPase domain of HSP90 chaperone/DNA topoisomerase II/histidine kinase"/>
    <property type="match status" value="1"/>
</dbReference>
<dbReference type="GO" id="GO:0005524">
    <property type="term" value="F:ATP binding"/>
    <property type="evidence" value="ECO:0007669"/>
    <property type="project" value="UniProtKB-KW"/>
</dbReference>
<sequence>MVQPKNFKEQELTAQDDFTKQAMLAAIVESSEDAIISKRLDGIITSWNQSACRIFGYTEEEAVGQPITMLIPPARLNEEDEIIASLKKGQKIDHFQTVRLHKSGNPVDISLTISPIKNQLGEIIGASKIARDISEQVRSLALIQKYTENLETLNHIGRSISEKMDVEVVLQRVTDATTKLTGAAFGAFFYNSVNEEGNAYMLYTLSGAPRSAFQDFPMPRHTSVFSVSFDDKAVLRVDDITADHRYGKSAPYFGMPNGHLEVRSFFSVPVISNSGGVIGSLIFGHPDKGVFKEEHEAIICSVASQAAIAIDNSKLFEEVKSLSAKKDEFIALASHELKTPLTSVKGYLQLLAKRQSNETDLRFVEKSLSQLEKLNLLIDDMLDMSRIQAGKLAFNLEHFDLKDLVADVADTFSHTTPTYKIDLQLPSRAVFINADHQRLEQAITNLVGNAIKYSPKQDRIEVSLTADGRNAKFSVKDYGIGLKPEQLNQLFSRFYRADGIKGISGLGLGLYLTKQIIERHGGEISVESEFGAGSCFSFSIPLR</sequence>
<dbReference type="InterPro" id="IPR013767">
    <property type="entry name" value="PAS_fold"/>
</dbReference>
<dbReference type="InterPro" id="IPR036890">
    <property type="entry name" value="HATPase_C_sf"/>
</dbReference>
<dbReference type="GO" id="GO:0006355">
    <property type="term" value="P:regulation of DNA-templated transcription"/>
    <property type="evidence" value="ECO:0007669"/>
    <property type="project" value="InterPro"/>
</dbReference>
<dbReference type="Proteomes" id="UP000283433">
    <property type="component" value="Unassembled WGS sequence"/>
</dbReference>
<keyword evidence="7" id="KW-0808">Transferase</keyword>
<dbReference type="GO" id="GO:0000155">
    <property type="term" value="F:phosphorelay sensor kinase activity"/>
    <property type="evidence" value="ECO:0007669"/>
    <property type="project" value="InterPro"/>
</dbReference>
<dbReference type="InterPro" id="IPR004358">
    <property type="entry name" value="Sig_transdc_His_kin-like_C"/>
</dbReference>
<evidence type="ECO:0000259" key="15">
    <source>
        <dbReference type="PROSITE" id="PS50113"/>
    </source>
</evidence>
<dbReference type="InterPro" id="IPR000700">
    <property type="entry name" value="PAS-assoc_C"/>
</dbReference>
<feature type="domain" description="PAS" evidence="14">
    <location>
        <begin position="20"/>
        <end position="90"/>
    </location>
</feature>
<dbReference type="InterPro" id="IPR005467">
    <property type="entry name" value="His_kinase_dom"/>
</dbReference>
<evidence type="ECO:0000256" key="6">
    <source>
        <dbReference type="ARBA" id="ARBA00022553"/>
    </source>
</evidence>
<evidence type="ECO:0000256" key="8">
    <source>
        <dbReference type="ARBA" id="ARBA00022741"/>
    </source>
</evidence>
<dbReference type="EMBL" id="MBTA01000027">
    <property type="protein sequence ID" value="RKD13731.1"/>
    <property type="molecule type" value="Genomic_DNA"/>
</dbReference>
<comment type="catalytic activity">
    <reaction evidence="1">
        <text>ATP + protein L-histidine = ADP + protein N-phospho-L-histidine.</text>
        <dbReference type="EC" id="2.7.13.3"/>
    </reaction>
</comment>
<dbReference type="InterPro" id="IPR050736">
    <property type="entry name" value="Sensor_HK_Regulatory"/>
</dbReference>
<dbReference type="Pfam" id="PF13185">
    <property type="entry name" value="GAF_2"/>
    <property type="match status" value="1"/>
</dbReference>
<dbReference type="InterPro" id="IPR003594">
    <property type="entry name" value="HATPase_dom"/>
</dbReference>
<dbReference type="OrthoDB" id="9813151at2"/>
<keyword evidence="9" id="KW-0418">Kinase</keyword>